<sequence>MPTVSAMVSRHPKSFLGTESSMRLTKSKPLRKWMPSGAWDCHMHVTDRKYPVVAGAAYQTRPGQGIDDAMAFESTLRIKNVVLVQPSIYGTDNSCLLDALRRVGPSRGRGVVDIDPRETKVSTLREWHSLGVRGVRVNFMSKGVTPVHQQLDDALSKRARLIRDLGWMIQVHTPMSTMPHLEEIIPKLGVKVCIDHFGCPDLPKLKWDQGAYFDPYLLRGFPSLMNLLQGGLTWVKISAPYRFSKDEKLRDMDVLAREFIREAPTRVVYATDWPHTRFRNVDIEPFTEMCLRRCGSWAVAKRVFRYNTEELMDCRLNI</sequence>
<dbReference type="EMBL" id="BN001308">
    <property type="protein sequence ID" value="CBF88487.1"/>
    <property type="molecule type" value="Genomic_DNA"/>
</dbReference>
<protein>
    <submittedName>
        <fullName evidence="2">TIM barrel metal-dependent hydrolase, putative (AFU_orthologue AFUA_1G16240)</fullName>
    </submittedName>
</protein>
<proteinExistence type="predicted"/>
<dbReference type="InterPro" id="IPR006680">
    <property type="entry name" value="Amidohydro-rel"/>
</dbReference>
<dbReference type="RefSeq" id="XP_658543.1">
    <property type="nucleotide sequence ID" value="XM_653451.1"/>
</dbReference>
<dbReference type="SUPFAM" id="SSF51556">
    <property type="entry name" value="Metallo-dependent hydrolases"/>
    <property type="match status" value="1"/>
</dbReference>
<dbReference type="PANTHER" id="PTHR35563:SF2">
    <property type="entry name" value="BARREL METAL-DEPENDENT HYDROLASE, PUTATIVE (AFU_ORTHOLOGUE AFUA_1G16240)-RELATED"/>
    <property type="match status" value="1"/>
</dbReference>
<evidence type="ECO:0000313" key="2">
    <source>
        <dbReference type="EMBL" id="CBF88487.1"/>
    </source>
</evidence>
<dbReference type="HOGENOM" id="CLU_064039_0_0_1"/>
<dbReference type="CDD" id="cd01311">
    <property type="entry name" value="PDC_hydrolase"/>
    <property type="match status" value="1"/>
</dbReference>
<reference evidence="3" key="2">
    <citation type="journal article" date="2009" name="Fungal Genet. Biol.">
        <title>The 2008 update of the Aspergillus nidulans genome annotation: a community effort.</title>
        <authorList>
            <person name="Wortman J.R."/>
            <person name="Gilsenan J.M."/>
            <person name="Joardar V."/>
            <person name="Deegan J."/>
            <person name="Clutterbuck J."/>
            <person name="Andersen M.R."/>
            <person name="Archer D."/>
            <person name="Bencina M."/>
            <person name="Braus G."/>
            <person name="Coutinho P."/>
            <person name="von Dohren H."/>
            <person name="Doonan J."/>
            <person name="Driessen A.J."/>
            <person name="Durek P."/>
            <person name="Espeso E."/>
            <person name="Fekete E."/>
            <person name="Flipphi M."/>
            <person name="Estrada C.G."/>
            <person name="Geysens S."/>
            <person name="Goldman G."/>
            <person name="de Groot P.W."/>
            <person name="Hansen K."/>
            <person name="Harris S.D."/>
            <person name="Heinekamp T."/>
            <person name="Helmstaedt K."/>
            <person name="Henrissat B."/>
            <person name="Hofmann G."/>
            <person name="Homan T."/>
            <person name="Horio T."/>
            <person name="Horiuchi H."/>
            <person name="James S."/>
            <person name="Jones M."/>
            <person name="Karaffa L."/>
            <person name="Karanyi Z."/>
            <person name="Kato M."/>
            <person name="Keller N."/>
            <person name="Kelly D.E."/>
            <person name="Kiel J.A."/>
            <person name="Kim J.M."/>
            <person name="van der Klei I.J."/>
            <person name="Klis F.M."/>
            <person name="Kovalchuk A."/>
            <person name="Krasevec N."/>
            <person name="Kubicek C.P."/>
            <person name="Liu B."/>
            <person name="Maccabe A."/>
            <person name="Meyer V."/>
            <person name="Mirabito P."/>
            <person name="Miskei M."/>
            <person name="Mos M."/>
            <person name="Mullins J."/>
            <person name="Nelson D.R."/>
            <person name="Nielsen J."/>
            <person name="Oakley B.R."/>
            <person name="Osmani S.A."/>
            <person name="Pakula T."/>
            <person name="Paszewski A."/>
            <person name="Paulsen I."/>
            <person name="Pilsyk S."/>
            <person name="Pocsi I."/>
            <person name="Punt P.J."/>
            <person name="Ram A.F."/>
            <person name="Ren Q."/>
            <person name="Robellet X."/>
            <person name="Robson G."/>
            <person name="Seiboth B."/>
            <person name="van Solingen P."/>
            <person name="Specht T."/>
            <person name="Sun J."/>
            <person name="Taheri-Talesh N."/>
            <person name="Takeshita N."/>
            <person name="Ussery D."/>
            <person name="vanKuyk P.A."/>
            <person name="Visser H."/>
            <person name="van de Vondervoort P.J."/>
            <person name="de Vries R.P."/>
            <person name="Walton J."/>
            <person name="Xiang X."/>
            <person name="Xiong Y."/>
            <person name="Zeng A.P."/>
            <person name="Brandt B.W."/>
            <person name="Cornell M.J."/>
            <person name="van den Hondel C.A."/>
            <person name="Visser J."/>
            <person name="Oliver S.G."/>
            <person name="Turner G."/>
        </authorList>
    </citation>
    <scope>GENOME REANNOTATION</scope>
    <source>
        <strain evidence="3">FGSC A4 / ATCC 38163 / CBS 112.46 / NRRL 194 / M139</strain>
    </source>
</reference>
<dbReference type="OrthoDB" id="2135488at2759"/>
<dbReference type="Pfam" id="PF04909">
    <property type="entry name" value="Amidohydro_2"/>
    <property type="match status" value="1"/>
</dbReference>
<accession>Q5BEU1</accession>
<dbReference type="Gene3D" id="3.20.20.140">
    <property type="entry name" value="Metal-dependent hydrolases"/>
    <property type="match status" value="1"/>
</dbReference>
<dbReference type="InParanoid" id="Q5BEU1"/>
<name>Q5BEU1_EMENI</name>
<keyword evidence="3" id="KW-1185">Reference proteome</keyword>
<evidence type="ECO:0000259" key="1">
    <source>
        <dbReference type="Pfam" id="PF04909"/>
    </source>
</evidence>
<dbReference type="Proteomes" id="UP000000560">
    <property type="component" value="Chromosome VIII"/>
</dbReference>
<dbReference type="GeneID" id="2876714"/>
<dbReference type="eggNOG" id="ENOG502S92K">
    <property type="taxonomic scope" value="Eukaryota"/>
</dbReference>
<keyword evidence="2" id="KW-0378">Hydrolase</keyword>
<gene>
    <name evidence="2" type="ORF">ANIA_00939</name>
</gene>
<dbReference type="InterPro" id="IPR047874">
    <property type="entry name" value="GLI/LigI"/>
</dbReference>
<dbReference type="InterPro" id="IPR052358">
    <property type="entry name" value="Aro_Compnd_Degr_Hydrolases"/>
</dbReference>
<dbReference type="KEGG" id="ani:ANIA_00939"/>
<reference evidence="3" key="1">
    <citation type="journal article" date="2005" name="Nature">
        <title>Sequencing of Aspergillus nidulans and comparative analysis with A. fumigatus and A. oryzae.</title>
        <authorList>
            <person name="Galagan J.E."/>
            <person name="Calvo S.E."/>
            <person name="Cuomo C."/>
            <person name="Ma L.J."/>
            <person name="Wortman J.R."/>
            <person name="Batzoglou S."/>
            <person name="Lee S.I."/>
            <person name="Basturkmen M."/>
            <person name="Spevak C.C."/>
            <person name="Clutterbuck J."/>
            <person name="Kapitonov V."/>
            <person name="Jurka J."/>
            <person name="Scazzocchio C."/>
            <person name="Farman M."/>
            <person name="Butler J."/>
            <person name="Purcell S."/>
            <person name="Harris S."/>
            <person name="Braus G.H."/>
            <person name="Draht O."/>
            <person name="Busch S."/>
            <person name="D'Enfert C."/>
            <person name="Bouchier C."/>
            <person name="Goldman G.H."/>
            <person name="Bell-Pedersen D."/>
            <person name="Griffiths-Jones S."/>
            <person name="Doonan J.H."/>
            <person name="Yu J."/>
            <person name="Vienken K."/>
            <person name="Pain A."/>
            <person name="Freitag M."/>
            <person name="Selker E.U."/>
            <person name="Archer D.B."/>
            <person name="Penalva M.A."/>
            <person name="Oakley B.R."/>
            <person name="Momany M."/>
            <person name="Tanaka T."/>
            <person name="Kumagai T."/>
            <person name="Asai K."/>
            <person name="Machida M."/>
            <person name="Nierman W.C."/>
            <person name="Denning D.W."/>
            <person name="Caddick M."/>
            <person name="Hynes M."/>
            <person name="Paoletti M."/>
            <person name="Fischer R."/>
            <person name="Miller B."/>
            <person name="Dyer P."/>
            <person name="Sachs M.S."/>
            <person name="Osmani S.A."/>
            <person name="Birren B.W."/>
        </authorList>
    </citation>
    <scope>NUCLEOTIDE SEQUENCE [LARGE SCALE GENOMIC DNA]</scope>
    <source>
        <strain evidence="3">FGSC A4 / ATCC 38163 / CBS 112.46 / NRRL 194 / M139</strain>
    </source>
</reference>
<organism evidence="2 3">
    <name type="scientific">Emericella nidulans (strain FGSC A4 / ATCC 38163 / CBS 112.46 / NRRL 194 / M139)</name>
    <name type="common">Aspergillus nidulans</name>
    <dbReference type="NCBI Taxonomy" id="227321"/>
    <lineage>
        <taxon>Eukaryota</taxon>
        <taxon>Fungi</taxon>
        <taxon>Dikarya</taxon>
        <taxon>Ascomycota</taxon>
        <taxon>Pezizomycotina</taxon>
        <taxon>Eurotiomycetes</taxon>
        <taxon>Eurotiomycetidae</taxon>
        <taxon>Eurotiales</taxon>
        <taxon>Aspergillaceae</taxon>
        <taxon>Aspergillus</taxon>
        <taxon>Aspergillus subgen. Nidulantes</taxon>
    </lineage>
</organism>
<dbReference type="OMA" id="WDSHMHI"/>
<dbReference type="PANTHER" id="PTHR35563">
    <property type="entry name" value="BARREL METAL-DEPENDENT HYDROLASE, PUTATIVE (AFU_ORTHOLOGUE AFUA_1G16240)-RELATED"/>
    <property type="match status" value="1"/>
</dbReference>
<dbReference type="AlphaFoldDB" id="Q5BEU1"/>
<evidence type="ECO:0000313" key="3">
    <source>
        <dbReference type="Proteomes" id="UP000000560"/>
    </source>
</evidence>
<dbReference type="GO" id="GO:0016787">
    <property type="term" value="F:hydrolase activity"/>
    <property type="evidence" value="ECO:0007669"/>
    <property type="project" value="UniProtKB-KW"/>
</dbReference>
<accession>C8VUI3</accession>
<dbReference type="InterPro" id="IPR032466">
    <property type="entry name" value="Metal_Hydrolase"/>
</dbReference>
<feature type="domain" description="Amidohydrolase-related" evidence="1">
    <location>
        <begin position="39"/>
        <end position="279"/>
    </location>
</feature>